<dbReference type="PROSITE" id="PS51257">
    <property type="entry name" value="PROKAR_LIPOPROTEIN"/>
    <property type="match status" value="1"/>
</dbReference>
<comment type="caution">
    <text evidence="1">The sequence shown here is derived from an EMBL/GenBank/DDBJ whole genome shotgun (WGS) entry which is preliminary data.</text>
</comment>
<dbReference type="Pfam" id="PF04390">
    <property type="entry name" value="LptE"/>
    <property type="match status" value="1"/>
</dbReference>
<dbReference type="GO" id="GO:0019867">
    <property type="term" value="C:outer membrane"/>
    <property type="evidence" value="ECO:0007669"/>
    <property type="project" value="InterPro"/>
</dbReference>
<proteinExistence type="predicted"/>
<dbReference type="InterPro" id="IPR007485">
    <property type="entry name" value="LPS_assembly_LptE"/>
</dbReference>
<protein>
    <submittedName>
        <fullName evidence="1">Penicillin-binding protein</fullName>
    </submittedName>
</protein>
<dbReference type="AlphaFoldDB" id="A0A0S4SNS1"/>
<organism evidence="1 2">
    <name type="scientific">Campylobacter hyointestinalis subsp. hyointestinalis</name>
    <dbReference type="NCBI Taxonomy" id="91352"/>
    <lineage>
        <taxon>Bacteria</taxon>
        <taxon>Pseudomonadati</taxon>
        <taxon>Campylobacterota</taxon>
        <taxon>Epsilonproteobacteria</taxon>
        <taxon>Campylobacterales</taxon>
        <taxon>Campylobacteraceae</taxon>
        <taxon>Campylobacter</taxon>
    </lineage>
</organism>
<dbReference type="Proteomes" id="UP000052237">
    <property type="component" value="Unassembled WGS sequence"/>
</dbReference>
<dbReference type="GO" id="GO:0043165">
    <property type="term" value="P:Gram-negative-bacterium-type cell outer membrane assembly"/>
    <property type="evidence" value="ECO:0007669"/>
    <property type="project" value="InterPro"/>
</dbReference>
<gene>
    <name evidence="1" type="ORF">ERS686654_01758</name>
</gene>
<dbReference type="RefSeq" id="WP_059435339.1">
    <property type="nucleotide sequence ID" value="NZ_FAVB01000004.1"/>
</dbReference>
<sequence length="178" mass="20013">MKTLLNLIAVFLLVGCGYKPVSKISQDILGDRIWVDVVMSKTDPQNTVAIKDSIRAGMIERLGKDLADKEDADTTILASIRSLSFSPILYDQFGYVTAYKANLTVLYNVKFSNLQTKDILTSGEYDFKITKRVKNRRYTDSVISDKDRYEAIKNASSEAFSEFISKLAIEGLKNGKYN</sequence>
<dbReference type="EMBL" id="FAVB01000004">
    <property type="protein sequence ID" value="CUU87229.1"/>
    <property type="molecule type" value="Genomic_DNA"/>
</dbReference>
<name>A0A0S4SNS1_CAMHY</name>
<reference evidence="1 2" key="1">
    <citation type="submission" date="2015-11" db="EMBL/GenBank/DDBJ databases">
        <authorList>
            <consortium name="Pathogen Informatics"/>
        </authorList>
    </citation>
    <scope>NUCLEOTIDE SEQUENCE [LARGE SCALE GENOMIC DNA]</scope>
    <source>
        <strain evidence="1 2">006A-0059</strain>
    </source>
</reference>
<evidence type="ECO:0000313" key="2">
    <source>
        <dbReference type="Proteomes" id="UP000052237"/>
    </source>
</evidence>
<keyword evidence="2" id="KW-1185">Reference proteome</keyword>
<evidence type="ECO:0000313" key="1">
    <source>
        <dbReference type="EMBL" id="CUU87229.1"/>
    </source>
</evidence>
<accession>A0A0S4SNS1</accession>